<dbReference type="EMBL" id="JBHUOM010000043">
    <property type="protein sequence ID" value="MFD2937725.1"/>
    <property type="molecule type" value="Genomic_DNA"/>
</dbReference>
<feature type="chain" id="PRO_5046480491" description="TolC family protein" evidence="1">
    <location>
        <begin position="26"/>
        <end position="410"/>
    </location>
</feature>
<evidence type="ECO:0000313" key="3">
    <source>
        <dbReference type="Proteomes" id="UP001597512"/>
    </source>
</evidence>
<protein>
    <recommendedName>
        <fullName evidence="4">TolC family protein</fullName>
    </recommendedName>
</protein>
<evidence type="ECO:0000313" key="2">
    <source>
        <dbReference type="EMBL" id="MFD2937725.1"/>
    </source>
</evidence>
<accession>A0ABW6AQS5</accession>
<comment type="caution">
    <text evidence="2">The sequence shown here is derived from an EMBL/GenBank/DDBJ whole genome shotgun (WGS) entry which is preliminary data.</text>
</comment>
<gene>
    <name evidence="2" type="ORF">ACFS25_28415</name>
</gene>
<keyword evidence="3" id="KW-1185">Reference proteome</keyword>
<name>A0ABW6AQS5_9BACT</name>
<feature type="signal peptide" evidence="1">
    <location>
        <begin position="1"/>
        <end position="25"/>
    </location>
</feature>
<evidence type="ECO:0008006" key="4">
    <source>
        <dbReference type="Google" id="ProtNLM"/>
    </source>
</evidence>
<reference evidence="3" key="1">
    <citation type="journal article" date="2019" name="Int. J. Syst. Evol. Microbiol.">
        <title>The Global Catalogue of Microorganisms (GCM) 10K type strain sequencing project: providing services to taxonomists for standard genome sequencing and annotation.</title>
        <authorList>
            <consortium name="The Broad Institute Genomics Platform"/>
            <consortium name="The Broad Institute Genome Sequencing Center for Infectious Disease"/>
            <person name="Wu L."/>
            <person name="Ma J."/>
        </authorList>
    </citation>
    <scope>NUCLEOTIDE SEQUENCE [LARGE SCALE GENOMIC DNA]</scope>
    <source>
        <strain evidence="3">KCTC 52490</strain>
    </source>
</reference>
<proteinExistence type="predicted"/>
<dbReference type="Proteomes" id="UP001597512">
    <property type="component" value="Unassembled WGS sequence"/>
</dbReference>
<dbReference type="RefSeq" id="WP_381508081.1">
    <property type="nucleotide sequence ID" value="NZ_JBHUOM010000043.1"/>
</dbReference>
<keyword evidence="1" id="KW-0732">Signal</keyword>
<sequence length="410" mass="45292">MKRKFMLAGVLSFFMLLARPARVEAQIAIDVTAIQRLIELKNLVDKAKKQLGELQKSNTINNGTRQNTSAILETQVEIENLLRQANEFLKVAAKLNQFSDVATFNHFADFHTVSYSEYIQPLLWDQAYIFSKVQSDQALGETDGMKLYDYIQTGRTAESQAEVNDLGEYFEVKRNSLNRTYGLQTVMQKRKVQQALTYYKMAEELEKKAFAMNLAVKGEIKGTPLMVANKGLFTTGSLADGSVYGDPFNFDNTWSDGAMSNLISLFSGGSGNSSNGLLGKIHDLLETKSEKEIDKAVNDMVARAQADALKQSMSSFQGGANVDYASYSNAPAIGAAAFGTSSTATGLRMTTGERIANQKGALDLYVKAAELRQKGDELMFEAVQRTPEQKYVDGMRERAFQRTALAAVKL</sequence>
<evidence type="ECO:0000256" key="1">
    <source>
        <dbReference type="SAM" id="SignalP"/>
    </source>
</evidence>
<organism evidence="2 3">
    <name type="scientific">Spirosoma flavum</name>
    <dbReference type="NCBI Taxonomy" id="2048557"/>
    <lineage>
        <taxon>Bacteria</taxon>
        <taxon>Pseudomonadati</taxon>
        <taxon>Bacteroidota</taxon>
        <taxon>Cytophagia</taxon>
        <taxon>Cytophagales</taxon>
        <taxon>Cytophagaceae</taxon>
        <taxon>Spirosoma</taxon>
    </lineage>
</organism>